<feature type="binding site" evidence="16">
    <location>
        <position position="293"/>
    </location>
    <ligand>
        <name>UDP-alpha-D-glucose</name>
        <dbReference type="ChEBI" id="CHEBI:58885"/>
    </ligand>
</feature>
<evidence type="ECO:0000256" key="1">
    <source>
        <dbReference type="ARBA" id="ARBA00001936"/>
    </source>
</evidence>
<feature type="region of interest" description="Disordered" evidence="18">
    <location>
        <begin position="118"/>
        <end position="152"/>
    </location>
</feature>
<keyword evidence="13" id="KW-0464">Manganese</keyword>
<name>A0AAD6K4E4_9ROSI</name>
<dbReference type="GO" id="GO:0005886">
    <property type="term" value="C:plasma membrane"/>
    <property type="evidence" value="ECO:0007669"/>
    <property type="project" value="UniProtKB-SubCell"/>
</dbReference>
<evidence type="ECO:0000313" key="20">
    <source>
        <dbReference type="EMBL" id="KAJ6416750.1"/>
    </source>
</evidence>
<dbReference type="InterPro" id="IPR013083">
    <property type="entry name" value="Znf_RING/FYVE/PHD"/>
</dbReference>
<comment type="cofactor">
    <cofactor evidence="1">
        <name>Mn(2+)</name>
        <dbReference type="ChEBI" id="CHEBI:29035"/>
    </cofactor>
</comment>
<feature type="domain" description="Cellulose synthase RING-type zinc finger" evidence="19">
    <location>
        <begin position="6"/>
        <end position="58"/>
    </location>
</feature>
<reference evidence="20 21" key="1">
    <citation type="journal article" date="2023" name="Int. J. Mol. Sci.">
        <title>De Novo Assembly and Annotation of 11 Diverse Shrub Willow (Salix) Genomes Reveals Novel Gene Organization in Sex-Linked Regions.</title>
        <authorList>
            <person name="Hyden B."/>
            <person name="Feng K."/>
            <person name="Yates T.B."/>
            <person name="Jawdy S."/>
            <person name="Cereghino C."/>
            <person name="Smart L.B."/>
            <person name="Muchero W."/>
        </authorList>
    </citation>
    <scope>NUCLEOTIDE SEQUENCE [LARGE SCALE GENOMIC DNA]</scope>
    <source>
        <tissue evidence="20">Shoot tip</tissue>
    </source>
</reference>
<dbReference type="GO" id="GO:0008270">
    <property type="term" value="F:zinc ion binding"/>
    <property type="evidence" value="ECO:0007669"/>
    <property type="project" value="UniProtKB-KW"/>
</dbReference>
<dbReference type="AlphaFoldDB" id="A0AAD6K4E4"/>
<dbReference type="PANTHER" id="PTHR13301">
    <property type="entry name" value="X-BOX TRANSCRIPTION FACTOR-RELATED"/>
    <property type="match status" value="1"/>
</dbReference>
<evidence type="ECO:0000256" key="10">
    <source>
        <dbReference type="ARBA" id="ARBA00022916"/>
    </source>
</evidence>
<keyword evidence="11" id="KW-1133">Transmembrane helix</keyword>
<keyword evidence="17" id="KW-0863">Zinc-finger</keyword>
<accession>A0AAD6K4E4</accession>
<evidence type="ECO:0000256" key="7">
    <source>
        <dbReference type="ARBA" id="ARBA00022679"/>
    </source>
</evidence>
<keyword evidence="7 17" id="KW-0808">Transferase</keyword>
<evidence type="ECO:0000256" key="2">
    <source>
        <dbReference type="ARBA" id="ARBA00004651"/>
    </source>
</evidence>
<keyword evidence="21" id="KW-1185">Reference proteome</keyword>
<keyword evidence="12" id="KW-0472">Membrane</keyword>
<dbReference type="GO" id="GO:0030244">
    <property type="term" value="P:cellulose biosynthetic process"/>
    <property type="evidence" value="ECO:0007669"/>
    <property type="project" value="UniProtKB-KW"/>
</dbReference>
<dbReference type="GO" id="GO:0016760">
    <property type="term" value="F:cellulose synthase (UDP-forming) activity"/>
    <property type="evidence" value="ECO:0007669"/>
    <property type="project" value="UniProtKB-EC"/>
</dbReference>
<sequence length="340" mass="38466">MESGAPICHNCGEQVGRDANGGLFVSCHECNYPTCRSCFEYEIKEGRKVCLRCGSPYDENLLDDVEKKGPGNQSTMASHLNNSQDVGIHARHISSVSTVDSEMNDEYGNPIWKNRVESWKDKKNNKKKSNTKAETGPALVPQEQQMEGKPSAEASEPLSIVYPIPRNKLTPYRAVIIMRLVILGLFFHYRITNPVDSAFGLWLTSVICEIWFAFSWVLDQFPKWKPVNRETFTDRLSARYEREGEPSQLAAVDFFVSTVDPLKEPPLITANTVLSILAVDYPVDKVSCYVSDDGAAMLTFESLVETAEFARKWVPFCKKFSIEPRTPEFYFSQKIDYLKG</sequence>
<comment type="caution">
    <text evidence="20">The sequence shown here is derived from an EMBL/GenBank/DDBJ whole genome shotgun (WGS) entry which is preliminary data.</text>
</comment>
<comment type="similarity">
    <text evidence="4 17">Belongs to the glycosyltransferase 2 family. Plant cellulose synthase subfamily.</text>
</comment>
<evidence type="ECO:0000256" key="15">
    <source>
        <dbReference type="ARBA" id="ARBA00048682"/>
    </source>
</evidence>
<keyword evidence="10 17" id="KW-0135">Cellulose biosynthesis</keyword>
<comment type="pathway">
    <text evidence="3 17">Glycan metabolism; plant cellulose biosynthesis.</text>
</comment>
<evidence type="ECO:0000256" key="18">
    <source>
        <dbReference type="SAM" id="MobiDB-lite"/>
    </source>
</evidence>
<dbReference type="InterPro" id="IPR005150">
    <property type="entry name" value="Cellulose_synth"/>
</dbReference>
<dbReference type="Proteomes" id="UP001162972">
    <property type="component" value="Chromosome 11"/>
</dbReference>
<feature type="binding site" evidence="16">
    <location>
        <position position="263"/>
    </location>
    <ligand>
        <name>UDP-alpha-D-glucose</name>
        <dbReference type="ChEBI" id="CHEBI:58885"/>
    </ligand>
</feature>
<evidence type="ECO:0000256" key="8">
    <source>
        <dbReference type="ARBA" id="ARBA00022692"/>
    </source>
</evidence>
<dbReference type="SUPFAM" id="SSF57850">
    <property type="entry name" value="RING/U-box"/>
    <property type="match status" value="1"/>
</dbReference>
<evidence type="ECO:0000313" key="21">
    <source>
        <dbReference type="Proteomes" id="UP001162972"/>
    </source>
</evidence>
<feature type="binding site" evidence="16">
    <location>
        <position position="257"/>
    </location>
    <ligand>
        <name>UDP-alpha-D-glucose</name>
        <dbReference type="ChEBI" id="CHEBI:58885"/>
    </ligand>
</feature>
<dbReference type="EMBL" id="JAPFFJ010000011">
    <property type="protein sequence ID" value="KAJ6416750.1"/>
    <property type="molecule type" value="Genomic_DNA"/>
</dbReference>
<evidence type="ECO:0000256" key="4">
    <source>
        <dbReference type="ARBA" id="ARBA00007548"/>
    </source>
</evidence>
<comment type="cofactor">
    <cofactor evidence="17">
        <name>Zn(2+)</name>
        <dbReference type="ChEBI" id="CHEBI:29105"/>
    </cofactor>
    <text evidence="17">Binds 2 Zn(2+) ions per subunit.</text>
</comment>
<evidence type="ECO:0000256" key="13">
    <source>
        <dbReference type="ARBA" id="ARBA00023211"/>
    </source>
</evidence>
<dbReference type="Pfam" id="PF03552">
    <property type="entry name" value="Cellulose_synt"/>
    <property type="match status" value="1"/>
</dbReference>
<organism evidence="20 21">
    <name type="scientific">Salix udensis</name>
    <dbReference type="NCBI Taxonomy" id="889485"/>
    <lineage>
        <taxon>Eukaryota</taxon>
        <taxon>Viridiplantae</taxon>
        <taxon>Streptophyta</taxon>
        <taxon>Embryophyta</taxon>
        <taxon>Tracheophyta</taxon>
        <taxon>Spermatophyta</taxon>
        <taxon>Magnoliopsida</taxon>
        <taxon>eudicotyledons</taxon>
        <taxon>Gunneridae</taxon>
        <taxon>Pentapetalae</taxon>
        <taxon>rosids</taxon>
        <taxon>fabids</taxon>
        <taxon>Malpighiales</taxon>
        <taxon>Salicaceae</taxon>
        <taxon>Saliceae</taxon>
        <taxon>Salix</taxon>
    </lineage>
</organism>
<evidence type="ECO:0000259" key="19">
    <source>
        <dbReference type="Pfam" id="PF14569"/>
    </source>
</evidence>
<dbReference type="Pfam" id="PF14569">
    <property type="entry name" value="zf-UDP"/>
    <property type="match status" value="1"/>
</dbReference>
<comment type="subcellular location">
    <subcellularLocation>
        <location evidence="2 17">Cell membrane</location>
        <topology evidence="2 17">Multi-pass membrane protein</topology>
    </subcellularLocation>
</comment>
<keyword evidence="14 17" id="KW-0961">Cell wall biogenesis/degradation</keyword>
<gene>
    <name evidence="20" type="ORF">OIU84_002594</name>
</gene>
<comment type="catalytic activity">
    <reaction evidence="15 17">
        <text>[(1-&gt;4)-beta-D-glucosyl](n) + UDP-alpha-D-glucose = [(1-&gt;4)-beta-D-glucosyl](n+1) + UDP + H(+)</text>
        <dbReference type="Rhea" id="RHEA:19929"/>
        <dbReference type="Rhea" id="RHEA-COMP:10033"/>
        <dbReference type="Rhea" id="RHEA-COMP:10034"/>
        <dbReference type="ChEBI" id="CHEBI:15378"/>
        <dbReference type="ChEBI" id="CHEBI:18246"/>
        <dbReference type="ChEBI" id="CHEBI:58223"/>
        <dbReference type="ChEBI" id="CHEBI:58885"/>
        <dbReference type="EC" id="2.4.1.12"/>
    </reaction>
</comment>
<keyword evidence="17" id="KW-0862">Zinc</keyword>
<evidence type="ECO:0000256" key="5">
    <source>
        <dbReference type="ARBA" id="ARBA00022475"/>
    </source>
</evidence>
<keyword evidence="6 17" id="KW-0328">Glycosyltransferase</keyword>
<evidence type="ECO:0000256" key="14">
    <source>
        <dbReference type="ARBA" id="ARBA00023316"/>
    </source>
</evidence>
<dbReference type="InterPro" id="IPR027934">
    <property type="entry name" value="CES_Znf_RING"/>
</dbReference>
<dbReference type="GO" id="GO:0071555">
    <property type="term" value="P:cell wall organization"/>
    <property type="evidence" value="ECO:0007669"/>
    <property type="project" value="UniProtKB-KW"/>
</dbReference>
<evidence type="ECO:0000256" key="12">
    <source>
        <dbReference type="ARBA" id="ARBA00023136"/>
    </source>
</evidence>
<dbReference type="EC" id="2.4.1.12" evidence="17"/>
<evidence type="ECO:0000256" key="17">
    <source>
        <dbReference type="RuleBase" id="RU361116"/>
    </source>
</evidence>
<evidence type="ECO:0000256" key="3">
    <source>
        <dbReference type="ARBA" id="ARBA00004768"/>
    </source>
</evidence>
<keyword evidence="9 17" id="KW-0479">Metal-binding</keyword>
<proteinExistence type="inferred from homology"/>
<protein>
    <recommendedName>
        <fullName evidence="17">Cellulose synthase</fullName>
        <ecNumber evidence="17">2.4.1.12</ecNumber>
    </recommendedName>
</protein>
<dbReference type="Gene3D" id="3.30.40.10">
    <property type="entry name" value="Zinc/RING finger domain, C3HC4 (zinc finger)"/>
    <property type="match status" value="1"/>
</dbReference>
<keyword evidence="5 17" id="KW-1003">Cell membrane</keyword>
<evidence type="ECO:0000256" key="16">
    <source>
        <dbReference type="PIRSR" id="PIRSR605150-2"/>
    </source>
</evidence>
<feature type="binding site" evidence="16">
    <location>
        <position position="264"/>
    </location>
    <ligand>
        <name>UDP-alpha-D-glucose</name>
        <dbReference type="ChEBI" id="CHEBI:58885"/>
    </ligand>
</feature>
<evidence type="ECO:0000256" key="9">
    <source>
        <dbReference type="ARBA" id="ARBA00022723"/>
    </source>
</evidence>
<evidence type="ECO:0000256" key="11">
    <source>
        <dbReference type="ARBA" id="ARBA00022989"/>
    </source>
</evidence>
<keyword evidence="8" id="KW-0812">Transmembrane</keyword>
<evidence type="ECO:0000256" key="6">
    <source>
        <dbReference type="ARBA" id="ARBA00022676"/>
    </source>
</evidence>